<comment type="caution">
    <text evidence="2">The sequence shown here is derived from an EMBL/GenBank/DDBJ whole genome shotgun (WGS) entry which is preliminary data.</text>
</comment>
<evidence type="ECO:0000256" key="1">
    <source>
        <dbReference type="SAM" id="MobiDB-lite"/>
    </source>
</evidence>
<proteinExistence type="predicted"/>
<dbReference type="EMBL" id="BAAATK010000011">
    <property type="protein sequence ID" value="GAA2432889.1"/>
    <property type="molecule type" value="Genomic_DNA"/>
</dbReference>
<organism evidence="2 3">
    <name type="scientific">Streptomyces glaucus</name>
    <dbReference type="NCBI Taxonomy" id="284029"/>
    <lineage>
        <taxon>Bacteria</taxon>
        <taxon>Bacillati</taxon>
        <taxon>Actinomycetota</taxon>
        <taxon>Actinomycetes</taxon>
        <taxon>Kitasatosporales</taxon>
        <taxon>Streptomycetaceae</taxon>
        <taxon>Streptomyces</taxon>
    </lineage>
</organism>
<keyword evidence="3" id="KW-1185">Reference proteome</keyword>
<reference evidence="2 3" key="1">
    <citation type="journal article" date="2019" name="Int. J. Syst. Evol. Microbiol.">
        <title>The Global Catalogue of Microorganisms (GCM) 10K type strain sequencing project: providing services to taxonomists for standard genome sequencing and annotation.</title>
        <authorList>
            <consortium name="The Broad Institute Genomics Platform"/>
            <consortium name="The Broad Institute Genome Sequencing Center for Infectious Disease"/>
            <person name="Wu L."/>
            <person name="Ma J."/>
        </authorList>
    </citation>
    <scope>NUCLEOTIDE SEQUENCE [LARGE SCALE GENOMIC DNA]</scope>
    <source>
        <strain evidence="2 3">JCM 6922</strain>
    </source>
</reference>
<evidence type="ECO:0000313" key="3">
    <source>
        <dbReference type="Proteomes" id="UP001500460"/>
    </source>
</evidence>
<dbReference type="Proteomes" id="UP001500460">
    <property type="component" value="Unassembled WGS sequence"/>
</dbReference>
<sequence length="79" mass="7886">MPDGRREPVQPAGARLPDGTTQAPRFPAAAAGKEERSRAAPVRGSPYAGGSVTAAVTLPPGALPAGRRGPTNVRGATGE</sequence>
<name>A0ABN3JKR6_9ACTN</name>
<feature type="region of interest" description="Disordered" evidence="1">
    <location>
        <begin position="1"/>
        <end position="79"/>
    </location>
</feature>
<evidence type="ECO:0000313" key="2">
    <source>
        <dbReference type="EMBL" id="GAA2432889.1"/>
    </source>
</evidence>
<protein>
    <submittedName>
        <fullName evidence="2">Uncharacterized protein</fullName>
    </submittedName>
</protein>
<gene>
    <name evidence="2" type="ORF">GCM10010421_22280</name>
</gene>
<feature type="compositionally biased region" description="Low complexity" evidence="1">
    <location>
        <begin position="58"/>
        <end position="70"/>
    </location>
</feature>
<accession>A0ABN3JKR6</accession>